<accession>A0ACC2TWI2</accession>
<dbReference type="Proteomes" id="UP001165960">
    <property type="component" value="Unassembled WGS sequence"/>
</dbReference>
<dbReference type="EMBL" id="QTSX02001955">
    <property type="protein sequence ID" value="KAJ9079120.1"/>
    <property type="molecule type" value="Genomic_DNA"/>
</dbReference>
<organism evidence="1 2">
    <name type="scientific">Entomophthora muscae</name>
    <dbReference type="NCBI Taxonomy" id="34485"/>
    <lineage>
        <taxon>Eukaryota</taxon>
        <taxon>Fungi</taxon>
        <taxon>Fungi incertae sedis</taxon>
        <taxon>Zoopagomycota</taxon>
        <taxon>Entomophthoromycotina</taxon>
        <taxon>Entomophthoromycetes</taxon>
        <taxon>Entomophthorales</taxon>
        <taxon>Entomophthoraceae</taxon>
        <taxon>Entomophthora</taxon>
    </lineage>
</organism>
<comment type="caution">
    <text evidence="1">The sequence shown here is derived from an EMBL/GenBank/DDBJ whole genome shotgun (WGS) entry which is preliminary data.</text>
</comment>
<reference evidence="1" key="1">
    <citation type="submission" date="2022-04" db="EMBL/GenBank/DDBJ databases">
        <title>Genome of the entomopathogenic fungus Entomophthora muscae.</title>
        <authorList>
            <person name="Elya C."/>
            <person name="Lovett B.R."/>
            <person name="Lee E."/>
            <person name="Macias A.M."/>
            <person name="Hajek A.E."/>
            <person name="De Bivort B.L."/>
            <person name="Kasson M.T."/>
            <person name="De Fine Licht H.H."/>
            <person name="Stajich J.E."/>
        </authorList>
    </citation>
    <scope>NUCLEOTIDE SEQUENCE</scope>
    <source>
        <strain evidence="1">Berkeley</strain>
    </source>
</reference>
<name>A0ACC2TWI2_9FUNG</name>
<gene>
    <name evidence="1" type="ORF">DSO57_1038820</name>
</gene>
<proteinExistence type="predicted"/>
<evidence type="ECO:0000313" key="1">
    <source>
        <dbReference type="EMBL" id="KAJ9079120.1"/>
    </source>
</evidence>
<sequence length="62" mass="6495">MVKPATVATEINALPENIPHSTQGISELHPGTSNDAVPSASDVEIQAVLPKLEGSQCQTKFP</sequence>
<keyword evidence="2" id="KW-1185">Reference proteome</keyword>
<protein>
    <submittedName>
        <fullName evidence="1">Uncharacterized protein</fullName>
    </submittedName>
</protein>
<evidence type="ECO:0000313" key="2">
    <source>
        <dbReference type="Proteomes" id="UP001165960"/>
    </source>
</evidence>